<dbReference type="Gene3D" id="1.10.510.10">
    <property type="entry name" value="Transferase(Phosphotransferase) domain 1"/>
    <property type="match status" value="1"/>
</dbReference>
<evidence type="ECO:0000256" key="3">
    <source>
        <dbReference type="ARBA" id="ARBA00022777"/>
    </source>
</evidence>
<evidence type="ECO:0000259" key="6">
    <source>
        <dbReference type="PROSITE" id="PS01033"/>
    </source>
</evidence>
<dbReference type="PROSITE" id="PS50011">
    <property type="entry name" value="PROTEIN_KINASE_DOM"/>
    <property type="match status" value="1"/>
</dbReference>
<evidence type="ECO:0000256" key="1">
    <source>
        <dbReference type="ARBA" id="ARBA00022679"/>
    </source>
</evidence>
<dbReference type="STRING" id="927083.DB32_000758"/>
<evidence type="ECO:0000256" key="5">
    <source>
        <dbReference type="PROSITE-ProRule" id="PRU10141"/>
    </source>
</evidence>
<dbReference type="InterPro" id="IPR000971">
    <property type="entry name" value="Globin"/>
</dbReference>
<feature type="binding site" evidence="5">
    <location>
        <position position="49"/>
    </location>
    <ligand>
        <name>ATP</name>
        <dbReference type="ChEBI" id="CHEBI:30616"/>
    </ligand>
</feature>
<dbReference type="GO" id="GO:0019825">
    <property type="term" value="F:oxygen binding"/>
    <property type="evidence" value="ECO:0007669"/>
    <property type="project" value="InterPro"/>
</dbReference>
<dbReference type="GO" id="GO:0005524">
    <property type="term" value="F:ATP binding"/>
    <property type="evidence" value="ECO:0007669"/>
    <property type="project" value="UniProtKB-UniRule"/>
</dbReference>
<dbReference type="Pfam" id="PF00561">
    <property type="entry name" value="Abhydrolase_1"/>
    <property type="match status" value="1"/>
</dbReference>
<evidence type="ECO:0000256" key="4">
    <source>
        <dbReference type="ARBA" id="ARBA00022840"/>
    </source>
</evidence>
<dbReference type="PANTHER" id="PTHR43289:SF6">
    <property type="entry name" value="SERINE_THREONINE-PROTEIN KINASE NEKL-3"/>
    <property type="match status" value="1"/>
</dbReference>
<dbReference type="SUPFAM" id="SSF56112">
    <property type="entry name" value="Protein kinase-like (PK-like)"/>
    <property type="match status" value="1"/>
</dbReference>
<dbReference type="Gene3D" id="3.40.50.1820">
    <property type="entry name" value="alpha/beta hydrolase"/>
    <property type="match status" value="1"/>
</dbReference>
<dbReference type="InterPro" id="IPR011009">
    <property type="entry name" value="Kinase-like_dom_sf"/>
</dbReference>
<proteinExistence type="predicted"/>
<dbReference type="OrthoDB" id="5526150at2"/>
<dbReference type="InterPro" id="IPR008271">
    <property type="entry name" value="Ser/Thr_kinase_AS"/>
</dbReference>
<dbReference type="Gene3D" id="3.30.200.20">
    <property type="entry name" value="Phosphorylase Kinase, domain 1"/>
    <property type="match status" value="1"/>
</dbReference>
<protein>
    <submittedName>
        <fullName evidence="8">Serine/threonine protein kinase</fullName>
    </submittedName>
</protein>
<keyword evidence="2 5" id="KW-0547">Nucleotide-binding</keyword>
<dbReference type="GO" id="GO:0020037">
    <property type="term" value="F:heme binding"/>
    <property type="evidence" value="ECO:0007669"/>
    <property type="project" value="InterPro"/>
</dbReference>
<name>A0A0F6SDK6_9BACT</name>
<accession>A0A0F6SDK6</accession>
<keyword evidence="3 8" id="KW-0418">Kinase</keyword>
<dbReference type="GO" id="GO:0004674">
    <property type="term" value="F:protein serine/threonine kinase activity"/>
    <property type="evidence" value="ECO:0007669"/>
    <property type="project" value="UniProtKB-KW"/>
</dbReference>
<dbReference type="Pfam" id="PF00042">
    <property type="entry name" value="Globin"/>
    <property type="match status" value="1"/>
</dbReference>
<dbReference type="SUPFAM" id="SSF53474">
    <property type="entry name" value="alpha/beta-Hydrolases"/>
    <property type="match status" value="1"/>
</dbReference>
<evidence type="ECO:0000259" key="7">
    <source>
        <dbReference type="PROSITE" id="PS50011"/>
    </source>
</evidence>
<dbReference type="PROSITE" id="PS00108">
    <property type="entry name" value="PROTEIN_KINASE_ST"/>
    <property type="match status" value="1"/>
</dbReference>
<dbReference type="Proteomes" id="UP000034883">
    <property type="component" value="Chromosome"/>
</dbReference>
<dbReference type="Gene3D" id="1.10.490.10">
    <property type="entry name" value="Globins"/>
    <property type="match status" value="1"/>
</dbReference>
<keyword evidence="4 5" id="KW-0067">ATP-binding</keyword>
<evidence type="ECO:0000313" key="9">
    <source>
        <dbReference type="Proteomes" id="UP000034883"/>
    </source>
</evidence>
<dbReference type="KEGG" id="samy:DB32_000758"/>
<dbReference type="AlphaFoldDB" id="A0A0F6SDK6"/>
<keyword evidence="9" id="KW-1185">Reference proteome</keyword>
<organism evidence="8 9">
    <name type="scientific">Sandaracinus amylolyticus</name>
    <dbReference type="NCBI Taxonomy" id="927083"/>
    <lineage>
        <taxon>Bacteria</taxon>
        <taxon>Pseudomonadati</taxon>
        <taxon>Myxococcota</taxon>
        <taxon>Polyangia</taxon>
        <taxon>Polyangiales</taxon>
        <taxon>Sandaracinaceae</taxon>
        <taxon>Sandaracinus</taxon>
    </lineage>
</organism>
<sequence>MAHAVRDEGDWDPPREFDGFVVVGPLGRGGMGAVHRGHDVALDRPVALKFVRAAHPDPRERERFLREARALARLTHPNVVQVFRVGEVEGNPYIAYEFVEGSTLHAMRTPVRWDLALDLGIGMARGLASIHARGLLHRDIKPANVVVTSTGVPKLIDFGLALRIHESEAVDTSGPLPSGATGLTSIGRIVGTPQYMAPELFEGLPATLRSDVYALGLVLRELLTGERLRWGMPLDLLATRAIEDEVRVPRVPDAPQGLIDAVVRCLRRDPAERWPGADALRDALELLRRYYRPFAQPTEGRGVEDEYGRLTASFARIASSGDAMISRFYTLLFERAPDAKPLFPHDLEGQRHKLLHAIENVVAQIRAPERLVPLLEDLGRRHVAYGARREHFEQAESALIAALREHDPRWDAPTEMAWRTAISRLSEAMLRGMAIADTDLAETLPPAPSPGPTRRSTPVRAEVTQDLPRTSFVDRDGVAIAYQVMGEGPVDLVLVPGLVSHVERSWQHPASAAWQRGLSSIARLVMIDRRGCGLSERAPESYELDAQVDDVLAVLDAVSSRRAVIVGTCDAGAIAALAGAKARARVAGVVIVGGALRLGDALSSEVIDERAQAVRAGWGSAVLADLLAPSLAEDASFLAFWASLLRSSSSPGALAAQLRRGAEIDLTAHVASLDVPTLIVHRRGDRFVPQAQARALAEALPSAELVVLDGEDHLPLAGPRDALLDVIDAFVAKVTR</sequence>
<dbReference type="InterPro" id="IPR000719">
    <property type="entry name" value="Prot_kinase_dom"/>
</dbReference>
<keyword evidence="1" id="KW-0808">Transferase</keyword>
<dbReference type="SUPFAM" id="SSF46458">
    <property type="entry name" value="Globin-like"/>
    <property type="match status" value="1"/>
</dbReference>
<dbReference type="InterPro" id="IPR012292">
    <property type="entry name" value="Globin/Proto"/>
</dbReference>
<dbReference type="PROSITE" id="PS00107">
    <property type="entry name" value="PROTEIN_KINASE_ATP"/>
    <property type="match status" value="1"/>
</dbReference>
<dbReference type="SMART" id="SM00220">
    <property type="entry name" value="S_TKc"/>
    <property type="match status" value="1"/>
</dbReference>
<dbReference type="InterPro" id="IPR017441">
    <property type="entry name" value="Protein_kinase_ATP_BS"/>
</dbReference>
<reference evidence="8 9" key="1">
    <citation type="submission" date="2015-03" db="EMBL/GenBank/DDBJ databases">
        <title>Genome assembly of Sandaracinus amylolyticus DSM 53668.</title>
        <authorList>
            <person name="Sharma G."/>
            <person name="Subramanian S."/>
        </authorList>
    </citation>
    <scope>NUCLEOTIDE SEQUENCE [LARGE SCALE GENOMIC DNA]</scope>
    <source>
        <strain evidence="8 9">DSM 53668</strain>
    </source>
</reference>
<dbReference type="InterPro" id="IPR000073">
    <property type="entry name" value="AB_hydrolase_1"/>
</dbReference>
<dbReference type="RefSeq" id="WP_053231050.1">
    <property type="nucleotide sequence ID" value="NZ_CP011125.1"/>
</dbReference>
<feature type="domain" description="Globin" evidence="6">
    <location>
        <begin position="300"/>
        <end position="434"/>
    </location>
</feature>
<dbReference type="EMBL" id="CP011125">
    <property type="protein sequence ID" value="AKF03609.1"/>
    <property type="molecule type" value="Genomic_DNA"/>
</dbReference>
<dbReference type="Pfam" id="PF00069">
    <property type="entry name" value="Pkinase"/>
    <property type="match status" value="1"/>
</dbReference>
<dbReference type="InterPro" id="IPR009050">
    <property type="entry name" value="Globin-like_sf"/>
</dbReference>
<evidence type="ECO:0000256" key="2">
    <source>
        <dbReference type="ARBA" id="ARBA00022741"/>
    </source>
</evidence>
<dbReference type="InterPro" id="IPR029058">
    <property type="entry name" value="AB_hydrolase_fold"/>
</dbReference>
<feature type="domain" description="Protein kinase" evidence="7">
    <location>
        <begin position="20"/>
        <end position="287"/>
    </location>
</feature>
<gene>
    <name evidence="8" type="ORF">DB32_000758</name>
</gene>
<evidence type="ECO:0000313" key="8">
    <source>
        <dbReference type="EMBL" id="AKF03609.1"/>
    </source>
</evidence>
<keyword evidence="8" id="KW-0723">Serine/threonine-protein kinase</keyword>
<dbReference type="CDD" id="cd14014">
    <property type="entry name" value="STKc_PknB_like"/>
    <property type="match status" value="1"/>
</dbReference>
<dbReference type="PROSITE" id="PS01033">
    <property type="entry name" value="GLOBIN"/>
    <property type="match status" value="1"/>
</dbReference>
<dbReference type="PANTHER" id="PTHR43289">
    <property type="entry name" value="MITOGEN-ACTIVATED PROTEIN KINASE KINASE KINASE 20-RELATED"/>
    <property type="match status" value="1"/>
</dbReference>